<evidence type="ECO:0000256" key="3">
    <source>
        <dbReference type="ARBA" id="ARBA00022448"/>
    </source>
</evidence>
<dbReference type="PANTHER" id="PTHR30532">
    <property type="entry name" value="IRON III DICITRATE-BINDING PERIPLASMIC PROTEIN"/>
    <property type="match status" value="1"/>
</dbReference>
<evidence type="ECO:0000256" key="4">
    <source>
        <dbReference type="ARBA" id="ARBA00022729"/>
    </source>
</evidence>
<dbReference type="Pfam" id="PF01497">
    <property type="entry name" value="Peripla_BP_2"/>
    <property type="match status" value="1"/>
</dbReference>
<dbReference type="Gene3D" id="3.40.50.1980">
    <property type="entry name" value="Nitrogenase molybdenum iron protein domain"/>
    <property type="match status" value="1"/>
</dbReference>
<reference evidence="6" key="2">
    <citation type="submission" date="2021-09" db="EMBL/GenBank/DDBJ databases">
        <authorList>
            <person name="Gilroy R."/>
        </authorList>
    </citation>
    <scope>NUCLEOTIDE SEQUENCE</scope>
    <source>
        <strain evidence="6">CHK171-7178</strain>
    </source>
</reference>
<evidence type="ECO:0000313" key="6">
    <source>
        <dbReference type="EMBL" id="HJF32952.1"/>
    </source>
</evidence>
<evidence type="ECO:0000259" key="5">
    <source>
        <dbReference type="PROSITE" id="PS50983"/>
    </source>
</evidence>
<comment type="similarity">
    <text evidence="2">Belongs to the bacterial solute-binding protein 8 family.</text>
</comment>
<feature type="domain" description="Fe/B12 periplasmic-binding" evidence="5">
    <location>
        <begin position="1"/>
        <end position="161"/>
    </location>
</feature>
<keyword evidence="4" id="KW-0732">Signal</keyword>
<comment type="subcellular location">
    <subcellularLocation>
        <location evidence="1">Cell envelope</location>
    </subcellularLocation>
</comment>
<evidence type="ECO:0000256" key="1">
    <source>
        <dbReference type="ARBA" id="ARBA00004196"/>
    </source>
</evidence>
<dbReference type="EMBL" id="DYWT01000229">
    <property type="protein sequence ID" value="HJF32952.1"/>
    <property type="molecule type" value="Genomic_DNA"/>
</dbReference>
<feature type="non-terminal residue" evidence="6">
    <location>
        <position position="1"/>
    </location>
</feature>
<dbReference type="AlphaFoldDB" id="A0A921KE72"/>
<gene>
    <name evidence="6" type="ORF">K8V56_14415</name>
</gene>
<dbReference type="GO" id="GO:1901678">
    <property type="term" value="P:iron coordination entity transport"/>
    <property type="evidence" value="ECO:0007669"/>
    <property type="project" value="UniProtKB-ARBA"/>
</dbReference>
<accession>A0A921KE72</accession>
<dbReference type="PROSITE" id="PS50983">
    <property type="entry name" value="FE_B12_PBP"/>
    <property type="match status" value="1"/>
</dbReference>
<evidence type="ECO:0000313" key="7">
    <source>
        <dbReference type="Proteomes" id="UP000698173"/>
    </source>
</evidence>
<protein>
    <submittedName>
        <fullName evidence="6">ABC transporter substrate-binding protein</fullName>
    </submittedName>
</protein>
<dbReference type="GO" id="GO:0030288">
    <property type="term" value="C:outer membrane-bounded periplasmic space"/>
    <property type="evidence" value="ECO:0007669"/>
    <property type="project" value="TreeGrafter"/>
</dbReference>
<comment type="caution">
    <text evidence="6">The sequence shown here is derived from an EMBL/GenBank/DDBJ whole genome shotgun (WGS) entry which is preliminary data.</text>
</comment>
<dbReference type="PANTHER" id="PTHR30532:SF26">
    <property type="entry name" value="IRON(3+)-HYDROXAMATE-BINDING PROTEIN FHUD"/>
    <property type="match status" value="1"/>
</dbReference>
<dbReference type="InterPro" id="IPR002491">
    <property type="entry name" value="ABC_transptr_periplasmic_BD"/>
</dbReference>
<name>A0A921KE72_SPOPS</name>
<keyword evidence="3" id="KW-0813">Transport</keyword>
<dbReference type="SUPFAM" id="SSF53807">
    <property type="entry name" value="Helical backbone' metal receptor"/>
    <property type="match status" value="1"/>
</dbReference>
<proteinExistence type="inferred from homology"/>
<dbReference type="Proteomes" id="UP000698173">
    <property type="component" value="Unassembled WGS sequence"/>
</dbReference>
<reference evidence="6" key="1">
    <citation type="journal article" date="2021" name="PeerJ">
        <title>Extensive microbial diversity within the chicken gut microbiome revealed by metagenomics and culture.</title>
        <authorList>
            <person name="Gilroy R."/>
            <person name="Ravi A."/>
            <person name="Getino M."/>
            <person name="Pursley I."/>
            <person name="Horton D.L."/>
            <person name="Alikhan N.F."/>
            <person name="Baker D."/>
            <person name="Gharbi K."/>
            <person name="Hall N."/>
            <person name="Watson M."/>
            <person name="Adriaenssens E.M."/>
            <person name="Foster-Nyarko E."/>
            <person name="Jarju S."/>
            <person name="Secka A."/>
            <person name="Antonio M."/>
            <person name="Oren A."/>
            <person name="Chaudhuri R.R."/>
            <person name="La Ragione R."/>
            <person name="Hildebrand F."/>
            <person name="Pallen M.J."/>
        </authorList>
    </citation>
    <scope>NUCLEOTIDE SEQUENCE</scope>
    <source>
        <strain evidence="6">CHK171-7178</strain>
    </source>
</reference>
<sequence length="162" mass="18262">GEILNRKEEAKKWLVEFDQRVDAAKAKVKDVIPEGATFTIADYMMDKNIMIIGDQGERGGKAAYRLLGLTPAPRVKSDIIDKKVDRIDASWETVGDYMGDYIISMKSEESDKVDLPKIWTNLDAVKNNHVYAFDIKKFFNADPLSALYQAEEIADKLAEGNE</sequence>
<organism evidence="6 7">
    <name type="scientific">Sporosarcina psychrophila</name>
    <name type="common">Bacillus psychrophilus</name>
    <dbReference type="NCBI Taxonomy" id="1476"/>
    <lineage>
        <taxon>Bacteria</taxon>
        <taxon>Bacillati</taxon>
        <taxon>Bacillota</taxon>
        <taxon>Bacilli</taxon>
        <taxon>Bacillales</taxon>
        <taxon>Caryophanaceae</taxon>
        <taxon>Sporosarcina</taxon>
    </lineage>
</organism>
<evidence type="ECO:0000256" key="2">
    <source>
        <dbReference type="ARBA" id="ARBA00008814"/>
    </source>
</evidence>
<dbReference type="InterPro" id="IPR051313">
    <property type="entry name" value="Bact_iron-sidero_bind"/>
</dbReference>